<comment type="caution">
    <text evidence="2">The sequence shown here is derived from an EMBL/GenBank/DDBJ whole genome shotgun (WGS) entry which is preliminary data.</text>
</comment>
<name>A0A5M3N7Q2_CONPW</name>
<keyword evidence="3" id="KW-1185">Reference proteome</keyword>
<sequence length="445" mass="49229">MRRIARNFGHVFSAGSTLSPSESLQSTFTNDSEAQKKADLSSSSLAELQAPATGPLCEVCSDIDFHTILRDGVSQHNPVPYDLLTSVLERAASPGRCAFCSLVGDLIRRVWLLDTPECAGVDLSGITLSLFAITCGHVLGPPPQSEEDERDAAHRIHVEFSRRPAEIGRAAGKTSKTLSLEVQLMQEDAHAFGRERVLHGRRVGDVVDMELVKTWARICKTQHGERCRAPWWAASALREDLPKEVRVLDVQKLMLVPASTPVGYRYLALSYVWGSPDICNHGSYWTTSANLEERMSKEGSVLHEKLPAAITDAILTTRTLGERYLWIDALCIAQDSWDDKKIQINVMDRIFLRAAITIFATSSASSGVVSSAAAPLPGLRPGTREVAQKVRVVKGLHLCTPLPRAPEALSQTTWNTRGWTYQEMMLATRRLVFTPDQVFFQCFED</sequence>
<evidence type="ECO:0000313" key="2">
    <source>
        <dbReference type="EMBL" id="EIW87336.1"/>
    </source>
</evidence>
<organism evidence="2 3">
    <name type="scientific">Coniophora puteana (strain RWD-64-598)</name>
    <name type="common">Brown rot fungus</name>
    <dbReference type="NCBI Taxonomy" id="741705"/>
    <lineage>
        <taxon>Eukaryota</taxon>
        <taxon>Fungi</taxon>
        <taxon>Dikarya</taxon>
        <taxon>Basidiomycota</taxon>
        <taxon>Agaricomycotina</taxon>
        <taxon>Agaricomycetes</taxon>
        <taxon>Agaricomycetidae</taxon>
        <taxon>Boletales</taxon>
        <taxon>Coniophorineae</taxon>
        <taxon>Coniophoraceae</taxon>
        <taxon>Coniophora</taxon>
    </lineage>
</organism>
<dbReference type="PANTHER" id="PTHR33112">
    <property type="entry name" value="DOMAIN PROTEIN, PUTATIVE-RELATED"/>
    <property type="match status" value="1"/>
</dbReference>
<accession>A0A5M3N7Q2</accession>
<dbReference type="Proteomes" id="UP000053558">
    <property type="component" value="Unassembled WGS sequence"/>
</dbReference>
<dbReference type="AlphaFoldDB" id="A0A5M3N7Q2"/>
<dbReference type="InterPro" id="IPR010730">
    <property type="entry name" value="HET"/>
</dbReference>
<reference evidence="3" key="1">
    <citation type="journal article" date="2012" name="Science">
        <title>The Paleozoic origin of enzymatic lignin decomposition reconstructed from 31 fungal genomes.</title>
        <authorList>
            <person name="Floudas D."/>
            <person name="Binder M."/>
            <person name="Riley R."/>
            <person name="Barry K."/>
            <person name="Blanchette R.A."/>
            <person name="Henrissat B."/>
            <person name="Martinez A.T."/>
            <person name="Otillar R."/>
            <person name="Spatafora J.W."/>
            <person name="Yadav J.S."/>
            <person name="Aerts A."/>
            <person name="Benoit I."/>
            <person name="Boyd A."/>
            <person name="Carlson A."/>
            <person name="Copeland A."/>
            <person name="Coutinho P.M."/>
            <person name="de Vries R.P."/>
            <person name="Ferreira P."/>
            <person name="Findley K."/>
            <person name="Foster B."/>
            <person name="Gaskell J."/>
            <person name="Glotzer D."/>
            <person name="Gorecki P."/>
            <person name="Heitman J."/>
            <person name="Hesse C."/>
            <person name="Hori C."/>
            <person name="Igarashi K."/>
            <person name="Jurgens J.A."/>
            <person name="Kallen N."/>
            <person name="Kersten P."/>
            <person name="Kohler A."/>
            <person name="Kuees U."/>
            <person name="Kumar T.K.A."/>
            <person name="Kuo A."/>
            <person name="LaButti K."/>
            <person name="Larrondo L.F."/>
            <person name="Lindquist E."/>
            <person name="Ling A."/>
            <person name="Lombard V."/>
            <person name="Lucas S."/>
            <person name="Lundell T."/>
            <person name="Martin R."/>
            <person name="McLaughlin D.J."/>
            <person name="Morgenstern I."/>
            <person name="Morin E."/>
            <person name="Murat C."/>
            <person name="Nagy L.G."/>
            <person name="Nolan M."/>
            <person name="Ohm R.A."/>
            <person name="Patyshakuliyeva A."/>
            <person name="Rokas A."/>
            <person name="Ruiz-Duenas F.J."/>
            <person name="Sabat G."/>
            <person name="Salamov A."/>
            <person name="Samejima M."/>
            <person name="Schmutz J."/>
            <person name="Slot J.C."/>
            <person name="St John F."/>
            <person name="Stenlid J."/>
            <person name="Sun H."/>
            <person name="Sun S."/>
            <person name="Syed K."/>
            <person name="Tsang A."/>
            <person name="Wiebenga A."/>
            <person name="Young D."/>
            <person name="Pisabarro A."/>
            <person name="Eastwood D.C."/>
            <person name="Martin F."/>
            <person name="Cullen D."/>
            <person name="Grigoriev I.V."/>
            <person name="Hibbett D.S."/>
        </authorList>
    </citation>
    <scope>NUCLEOTIDE SEQUENCE [LARGE SCALE GENOMIC DNA]</scope>
    <source>
        <strain evidence="3">RWD-64-598 SS2</strain>
    </source>
</reference>
<evidence type="ECO:0000259" key="1">
    <source>
        <dbReference type="Pfam" id="PF06985"/>
    </source>
</evidence>
<dbReference type="Pfam" id="PF06985">
    <property type="entry name" value="HET"/>
    <property type="match status" value="1"/>
</dbReference>
<protein>
    <submittedName>
        <fullName evidence="2">HET-domain-containing protein</fullName>
    </submittedName>
</protein>
<dbReference type="PANTHER" id="PTHR33112:SF16">
    <property type="entry name" value="HETEROKARYON INCOMPATIBILITY DOMAIN-CONTAINING PROTEIN"/>
    <property type="match status" value="1"/>
</dbReference>
<feature type="non-terminal residue" evidence="2">
    <location>
        <position position="445"/>
    </location>
</feature>
<dbReference type="GeneID" id="19207036"/>
<dbReference type="OrthoDB" id="5125733at2759"/>
<gene>
    <name evidence="2" type="ORF">CONPUDRAFT_44995</name>
</gene>
<dbReference type="RefSeq" id="XP_007762485.1">
    <property type="nucleotide sequence ID" value="XM_007764295.1"/>
</dbReference>
<dbReference type="KEGG" id="cput:CONPUDRAFT_44995"/>
<feature type="domain" description="Heterokaryon incompatibility" evidence="1">
    <location>
        <begin position="266"/>
        <end position="423"/>
    </location>
</feature>
<proteinExistence type="predicted"/>
<dbReference type="EMBL" id="JH711573">
    <property type="protein sequence ID" value="EIW87336.1"/>
    <property type="molecule type" value="Genomic_DNA"/>
</dbReference>
<evidence type="ECO:0000313" key="3">
    <source>
        <dbReference type="Proteomes" id="UP000053558"/>
    </source>
</evidence>